<dbReference type="InterPro" id="IPR050464">
    <property type="entry name" value="Zeta_carotene_desat/Oxidored"/>
</dbReference>
<dbReference type="GO" id="GO:0016491">
    <property type="term" value="F:oxidoreductase activity"/>
    <property type="evidence" value="ECO:0007669"/>
    <property type="project" value="InterPro"/>
</dbReference>
<protein>
    <submittedName>
        <fullName evidence="2">Amine oxidase</fullName>
    </submittedName>
</protein>
<dbReference type="OrthoDB" id="20837at2"/>
<dbReference type="Gene3D" id="3.30.70.1990">
    <property type="match status" value="1"/>
</dbReference>
<accession>A0A0M2RDQ3</accession>
<dbReference type="InterPro" id="IPR036188">
    <property type="entry name" value="FAD/NAD-bd_sf"/>
</dbReference>
<dbReference type="PANTHER" id="PTHR42923:SF17">
    <property type="entry name" value="AMINE OXIDASE DOMAIN-CONTAINING PROTEIN"/>
    <property type="match status" value="1"/>
</dbReference>
<dbReference type="Gene3D" id="1.10.405.20">
    <property type="match status" value="1"/>
</dbReference>
<dbReference type="Pfam" id="PF01593">
    <property type="entry name" value="Amino_oxidase"/>
    <property type="match status" value="1"/>
</dbReference>
<organism evidence="2 3">
    <name type="scientific">Kiloniella litopenaei</name>
    <dbReference type="NCBI Taxonomy" id="1549748"/>
    <lineage>
        <taxon>Bacteria</taxon>
        <taxon>Pseudomonadati</taxon>
        <taxon>Pseudomonadota</taxon>
        <taxon>Alphaproteobacteria</taxon>
        <taxon>Rhodospirillales</taxon>
        <taxon>Kiloniellaceae</taxon>
        <taxon>Kiloniella</taxon>
    </lineage>
</organism>
<dbReference type="PANTHER" id="PTHR42923">
    <property type="entry name" value="PROTOPORPHYRINOGEN OXIDASE"/>
    <property type="match status" value="1"/>
</dbReference>
<reference evidence="2 3" key="1">
    <citation type="submission" date="2015-03" db="EMBL/GenBank/DDBJ databases">
        <title>Genome sequence of Kiloniella sp. P1-1, isolated from the gut microflora of Pacific white shrimp, Penaeus vannamei.</title>
        <authorList>
            <person name="Shao Z."/>
            <person name="Wang L."/>
            <person name="Li X."/>
        </authorList>
    </citation>
    <scope>NUCLEOTIDE SEQUENCE [LARGE SCALE GENOMIC DNA]</scope>
    <source>
        <strain evidence="2 3">P1-1</strain>
    </source>
</reference>
<dbReference type="EMBL" id="LANI01000002">
    <property type="protein sequence ID" value="KKJ78140.1"/>
    <property type="molecule type" value="Genomic_DNA"/>
</dbReference>
<dbReference type="InterPro" id="IPR002937">
    <property type="entry name" value="Amino_oxidase"/>
</dbReference>
<dbReference type="PATRIC" id="fig|1549748.8.peg.962"/>
<dbReference type="AlphaFoldDB" id="A0A0M2RDQ3"/>
<name>A0A0M2RDQ3_9PROT</name>
<gene>
    <name evidence="2" type="ORF">WH95_01965</name>
</gene>
<evidence type="ECO:0000259" key="1">
    <source>
        <dbReference type="Pfam" id="PF01593"/>
    </source>
</evidence>
<dbReference type="SUPFAM" id="SSF51905">
    <property type="entry name" value="FAD/NAD(P)-binding domain"/>
    <property type="match status" value="1"/>
</dbReference>
<proteinExistence type="predicted"/>
<dbReference type="STRING" id="1549748.WH95_01965"/>
<feature type="domain" description="Amine oxidase" evidence="1">
    <location>
        <begin position="10"/>
        <end position="286"/>
    </location>
</feature>
<evidence type="ECO:0000313" key="2">
    <source>
        <dbReference type="EMBL" id="KKJ78140.1"/>
    </source>
</evidence>
<dbReference type="Gene3D" id="3.50.50.60">
    <property type="entry name" value="FAD/NAD(P)-binding domain"/>
    <property type="match status" value="1"/>
</dbReference>
<dbReference type="RefSeq" id="WP_046502331.1">
    <property type="nucleotide sequence ID" value="NZ_LANI01000002.1"/>
</dbReference>
<evidence type="ECO:0000313" key="3">
    <source>
        <dbReference type="Proteomes" id="UP000034491"/>
    </source>
</evidence>
<dbReference type="Proteomes" id="UP000034491">
    <property type="component" value="Unassembled WGS sequence"/>
</dbReference>
<sequence>MKIAIIGSGISGLGAAYLLHPHHNITVYEKGNYLGGHSRTIDISPKGTQTPVDTGFIVFNHRNYYHLTRLFKHLNVPTIESDMSFGASIQDGWLEYGSKGMFAQKRNLLRPRYWKMIRDILSFNKKALPYLEKNKDATLEECLNDLKLGDWFKRYYLQAMGAAIWSCSVETILKFPARTFIRFFDNHGLLSVNQHPQWYTVKGGSREYVQRISASFHDHIRLNCGVVSVKRKNGKVEVLDDKDNTETYDQIVFACHADQALKMLDTPSKDEERILGNFTYQKNLVVVHGDTSFMPRKKGSWASWVYLSEQQEDKSESVSLSYWMNNLQDIGHDAPVIITLNPGRQPAGHLIYDVNEFEHPVFTKDAVDAQEQISAIQGKDNLWFCGAYQQYGFHEDALASAVRVAQKIGVSIPWE</sequence>
<comment type="caution">
    <text evidence="2">The sequence shown here is derived from an EMBL/GenBank/DDBJ whole genome shotgun (WGS) entry which is preliminary data.</text>
</comment>
<keyword evidence="3" id="KW-1185">Reference proteome</keyword>